<evidence type="ECO:0000313" key="2">
    <source>
        <dbReference type="EMBL" id="RAZ84316.1"/>
    </source>
</evidence>
<name>A0A330H6T4_9HYPH</name>
<evidence type="ECO:0000313" key="3">
    <source>
        <dbReference type="Proteomes" id="UP000251558"/>
    </source>
</evidence>
<dbReference type="Proteomes" id="UP000251558">
    <property type="component" value="Unassembled WGS sequence"/>
</dbReference>
<organism evidence="2 3">
    <name type="scientific">Mesorhizobium hawassense</name>
    <dbReference type="NCBI Taxonomy" id="1209954"/>
    <lineage>
        <taxon>Bacteria</taxon>
        <taxon>Pseudomonadati</taxon>
        <taxon>Pseudomonadota</taxon>
        <taxon>Alphaproteobacteria</taxon>
        <taxon>Hyphomicrobiales</taxon>
        <taxon>Phyllobacteriaceae</taxon>
        <taxon>Mesorhizobium</taxon>
    </lineage>
</organism>
<gene>
    <name evidence="2" type="ORF">DPM33_31520</name>
</gene>
<keyword evidence="3" id="KW-1185">Reference proteome</keyword>
<feature type="region of interest" description="Disordered" evidence="1">
    <location>
        <begin position="1"/>
        <end position="21"/>
    </location>
</feature>
<dbReference type="EMBL" id="QMBP01000024">
    <property type="protein sequence ID" value="RAZ84316.1"/>
    <property type="molecule type" value="Genomic_DNA"/>
</dbReference>
<evidence type="ECO:0000256" key="1">
    <source>
        <dbReference type="SAM" id="MobiDB-lite"/>
    </source>
</evidence>
<dbReference type="AlphaFoldDB" id="A0A330H6T4"/>
<accession>A0A330H6T4</accession>
<reference evidence="2 3" key="2">
    <citation type="submission" date="2018-07" db="EMBL/GenBank/DDBJ databases">
        <title>Diversity of Mesorhizobium strains in Brazil.</title>
        <authorList>
            <person name="Helene L.C.F."/>
            <person name="Dall'Agnol R."/>
            <person name="Delamuta J.R.M."/>
            <person name="Hungria M."/>
        </authorList>
    </citation>
    <scope>NUCLEOTIDE SEQUENCE [LARGE SCALE GENOMIC DNA]</scope>
    <source>
        <strain evidence="2 3">AC99b</strain>
    </source>
</reference>
<sequence>MASTQTDVAETAPKQDSFDETVLRNLTDEQLYEMANDLLAAQAVMRDVEAEWYGRRRPRPQ</sequence>
<protein>
    <submittedName>
        <fullName evidence="2">Uncharacterized protein</fullName>
    </submittedName>
</protein>
<comment type="caution">
    <text evidence="2">The sequence shown here is derived from an EMBL/GenBank/DDBJ whole genome shotgun (WGS) entry which is preliminary data.</text>
</comment>
<dbReference type="RefSeq" id="WP_112101262.1">
    <property type="nucleotide sequence ID" value="NZ_QMBP01000024.1"/>
</dbReference>
<proteinExistence type="predicted"/>
<reference evidence="3" key="1">
    <citation type="submission" date="2018-06" db="EMBL/GenBank/DDBJ databases">
        <authorList>
            <person name="Helene L.C."/>
            <person name="Dall'Agnol R."/>
            <person name="Delamuta J.R."/>
            <person name="Hungria M."/>
        </authorList>
    </citation>
    <scope>NUCLEOTIDE SEQUENCE [LARGE SCALE GENOMIC DNA]</scope>
    <source>
        <strain evidence="3">AC99b</strain>
    </source>
</reference>